<dbReference type="KEGG" id="ehx:EMIHUDRAFT_251222"/>
<evidence type="ECO:0000313" key="3">
    <source>
        <dbReference type="Proteomes" id="UP000013827"/>
    </source>
</evidence>
<feature type="region of interest" description="Disordered" evidence="1">
    <location>
        <begin position="146"/>
        <end position="165"/>
    </location>
</feature>
<organism evidence="2 3">
    <name type="scientific">Emiliania huxleyi (strain CCMP1516)</name>
    <dbReference type="NCBI Taxonomy" id="280463"/>
    <lineage>
        <taxon>Eukaryota</taxon>
        <taxon>Haptista</taxon>
        <taxon>Haptophyta</taxon>
        <taxon>Prymnesiophyceae</taxon>
        <taxon>Isochrysidales</taxon>
        <taxon>Noelaerhabdaceae</taxon>
        <taxon>Emiliania</taxon>
    </lineage>
</organism>
<sequence>MQHRRSPPTFEAASSQHLSQLHRDALAYFTAAPAQPEKPSTPLRPAPSQPWWLCIMGIGWAALIVFAMTTDLGMGESDADAATRSFIGEVDAVALSSSEASPPERQPPKAWWTSEVMDLDPSVNGSAAEVVCSGCDLASRLAASAPPPPAAEVDSRNASSEDGAGVVEGGNTAAVVVAGGAASGGVVGGAHVSAGGAAPGGEPLPLGVACTPARKGDASVSMCESFCLAKAPLPWAALSIAGMRAAKFHCVLCKCKSCSFCPAQAAPTNATV</sequence>
<dbReference type="HOGENOM" id="CLU_1024615_0_0_1"/>
<name>A0A0D3KWX8_EMIH1</name>
<dbReference type="RefSeq" id="XP_005792692.1">
    <property type="nucleotide sequence ID" value="XM_005792635.1"/>
</dbReference>
<dbReference type="PaxDb" id="2903-EOD40263"/>
<reference evidence="2" key="2">
    <citation type="submission" date="2024-10" db="UniProtKB">
        <authorList>
            <consortium name="EnsemblProtists"/>
        </authorList>
    </citation>
    <scope>IDENTIFICATION</scope>
</reference>
<evidence type="ECO:0000313" key="2">
    <source>
        <dbReference type="EnsemblProtists" id="EOD40263"/>
    </source>
</evidence>
<dbReference type="AlphaFoldDB" id="A0A0D3KWX8"/>
<protein>
    <submittedName>
        <fullName evidence="2">Uncharacterized protein</fullName>
    </submittedName>
</protein>
<dbReference type="GeneID" id="17285536"/>
<reference evidence="3" key="1">
    <citation type="journal article" date="2013" name="Nature">
        <title>Pan genome of the phytoplankton Emiliania underpins its global distribution.</title>
        <authorList>
            <person name="Read B.A."/>
            <person name="Kegel J."/>
            <person name="Klute M.J."/>
            <person name="Kuo A."/>
            <person name="Lefebvre S.C."/>
            <person name="Maumus F."/>
            <person name="Mayer C."/>
            <person name="Miller J."/>
            <person name="Monier A."/>
            <person name="Salamov A."/>
            <person name="Young J."/>
            <person name="Aguilar M."/>
            <person name="Claverie J.M."/>
            <person name="Frickenhaus S."/>
            <person name="Gonzalez K."/>
            <person name="Herman E.K."/>
            <person name="Lin Y.C."/>
            <person name="Napier J."/>
            <person name="Ogata H."/>
            <person name="Sarno A.F."/>
            <person name="Shmutz J."/>
            <person name="Schroeder D."/>
            <person name="de Vargas C."/>
            <person name="Verret F."/>
            <person name="von Dassow P."/>
            <person name="Valentin K."/>
            <person name="Van de Peer Y."/>
            <person name="Wheeler G."/>
            <person name="Dacks J.B."/>
            <person name="Delwiche C.F."/>
            <person name="Dyhrman S.T."/>
            <person name="Glockner G."/>
            <person name="John U."/>
            <person name="Richards T."/>
            <person name="Worden A.Z."/>
            <person name="Zhang X."/>
            <person name="Grigoriev I.V."/>
            <person name="Allen A.E."/>
            <person name="Bidle K."/>
            <person name="Borodovsky M."/>
            <person name="Bowler C."/>
            <person name="Brownlee C."/>
            <person name="Cock J.M."/>
            <person name="Elias M."/>
            <person name="Gladyshev V.N."/>
            <person name="Groth M."/>
            <person name="Guda C."/>
            <person name="Hadaegh A."/>
            <person name="Iglesias-Rodriguez M.D."/>
            <person name="Jenkins J."/>
            <person name="Jones B.M."/>
            <person name="Lawson T."/>
            <person name="Leese F."/>
            <person name="Lindquist E."/>
            <person name="Lobanov A."/>
            <person name="Lomsadze A."/>
            <person name="Malik S.B."/>
            <person name="Marsh M.E."/>
            <person name="Mackinder L."/>
            <person name="Mock T."/>
            <person name="Mueller-Roeber B."/>
            <person name="Pagarete A."/>
            <person name="Parker M."/>
            <person name="Probert I."/>
            <person name="Quesneville H."/>
            <person name="Raines C."/>
            <person name="Rensing S.A."/>
            <person name="Riano-Pachon D.M."/>
            <person name="Richier S."/>
            <person name="Rokitta S."/>
            <person name="Shiraiwa Y."/>
            <person name="Soanes D.M."/>
            <person name="van der Giezen M."/>
            <person name="Wahlund T.M."/>
            <person name="Williams B."/>
            <person name="Wilson W."/>
            <person name="Wolfe G."/>
            <person name="Wurch L.L."/>
        </authorList>
    </citation>
    <scope>NUCLEOTIDE SEQUENCE</scope>
</reference>
<dbReference type="Proteomes" id="UP000013827">
    <property type="component" value="Unassembled WGS sequence"/>
</dbReference>
<keyword evidence="3" id="KW-1185">Reference proteome</keyword>
<accession>A0A0D3KWX8</accession>
<proteinExistence type="predicted"/>
<evidence type="ECO:0000256" key="1">
    <source>
        <dbReference type="SAM" id="MobiDB-lite"/>
    </source>
</evidence>
<dbReference type="EnsemblProtists" id="EOD40263">
    <property type="protein sequence ID" value="EOD40263"/>
    <property type="gene ID" value="EMIHUDRAFT_251222"/>
</dbReference>